<comment type="caution">
    <text evidence="1">The sequence shown here is derived from an EMBL/GenBank/DDBJ whole genome shotgun (WGS) entry which is preliminary data.</text>
</comment>
<protein>
    <recommendedName>
        <fullName evidence="3">Type 4 fimbrial biogenesis protein PilX N-terminal domain-containing protein</fullName>
    </recommendedName>
</protein>
<reference evidence="1 2" key="1">
    <citation type="submission" date="2018-03" db="EMBL/GenBank/DDBJ databases">
        <title>Whole genome sequencing of Histamine producing bacteria.</title>
        <authorList>
            <person name="Butler K."/>
        </authorList>
    </citation>
    <scope>NUCLEOTIDE SEQUENCE [LARGE SCALE GENOMIC DNA]</scope>
    <source>
        <strain evidence="1 2">DSM 16190</strain>
    </source>
</reference>
<dbReference type="EMBL" id="PYMC01000018">
    <property type="protein sequence ID" value="PSW02543.1"/>
    <property type="molecule type" value="Genomic_DNA"/>
</dbReference>
<keyword evidence="2" id="KW-1185">Reference proteome</keyword>
<sequence length="417" mass="45578">MKSQNGMATLLITTMLLVVSLLFSLASYKNVFYQIKRTQNEVLARQAHWLAEGGLECGFASINSTGGVNAALIPLISECETKTDSDININALGTKYVMSSLVLIDNKAKASITKSFLLISQSSGAFKSTSNVTFDVTGGNMDVYPDPNIKNGDGYDCVLARFSGDVTVKGTLLNKGLDSTYPPYSDFDFSGPPTAECNSKYKTVSVSNTSYSLTPASFKKDFIKSANLNPFKELFGYPKEQWKEVKKEFVSITQGESCSEAIASQIREGEQRIWINGSCDFKHNASKINTAMEAPGAAKSALILIQDGVVGFNGAATSLNIIIYQFLTPKTAPDTAWKPSEIEWNTTTVAPHVTDKSKYVHYQYGALHTKGGFVFDMPGYDANINGSVNFSFNGDILKEVLTPFAKPRWIKGSWHDF</sequence>
<evidence type="ECO:0000313" key="2">
    <source>
        <dbReference type="Proteomes" id="UP000240904"/>
    </source>
</evidence>
<gene>
    <name evidence="1" type="ORF">C9I89_18660</name>
</gene>
<dbReference type="AlphaFoldDB" id="A0A2T3MTA1"/>
<evidence type="ECO:0000313" key="1">
    <source>
        <dbReference type="EMBL" id="PSW02543.1"/>
    </source>
</evidence>
<accession>A0A2T3MTA1</accession>
<dbReference type="RefSeq" id="WP_107284837.1">
    <property type="nucleotide sequence ID" value="NZ_PYMC01000018.1"/>
</dbReference>
<organism evidence="1 2">
    <name type="scientific">Photobacterium lipolyticum</name>
    <dbReference type="NCBI Taxonomy" id="266810"/>
    <lineage>
        <taxon>Bacteria</taxon>
        <taxon>Pseudomonadati</taxon>
        <taxon>Pseudomonadota</taxon>
        <taxon>Gammaproteobacteria</taxon>
        <taxon>Vibrionales</taxon>
        <taxon>Vibrionaceae</taxon>
        <taxon>Photobacterium</taxon>
    </lineage>
</organism>
<dbReference type="OrthoDB" id="5814101at2"/>
<dbReference type="Proteomes" id="UP000240904">
    <property type="component" value="Unassembled WGS sequence"/>
</dbReference>
<proteinExistence type="predicted"/>
<name>A0A2T3MTA1_9GAMM</name>
<evidence type="ECO:0008006" key="3">
    <source>
        <dbReference type="Google" id="ProtNLM"/>
    </source>
</evidence>